<keyword evidence="2" id="KW-1185">Reference proteome</keyword>
<dbReference type="EMBL" id="JBHMDO010000022">
    <property type="protein sequence ID" value="MFB9327021.1"/>
    <property type="molecule type" value="Genomic_DNA"/>
</dbReference>
<dbReference type="RefSeq" id="WP_377494855.1">
    <property type="nucleotide sequence ID" value="NZ_JBHMDO010000022.1"/>
</dbReference>
<proteinExistence type="predicted"/>
<dbReference type="Proteomes" id="UP001589747">
    <property type="component" value="Unassembled WGS sequence"/>
</dbReference>
<organism evidence="1 2">
    <name type="scientific">Paenibacillus aurantiacus</name>
    <dbReference type="NCBI Taxonomy" id="1936118"/>
    <lineage>
        <taxon>Bacteria</taxon>
        <taxon>Bacillati</taxon>
        <taxon>Bacillota</taxon>
        <taxon>Bacilli</taxon>
        <taxon>Bacillales</taxon>
        <taxon>Paenibacillaceae</taxon>
        <taxon>Paenibacillus</taxon>
    </lineage>
</organism>
<name>A0ABV5KP88_9BACL</name>
<gene>
    <name evidence="1" type="ORF">ACFFSY_13920</name>
</gene>
<accession>A0ABV5KP88</accession>
<evidence type="ECO:0000313" key="2">
    <source>
        <dbReference type="Proteomes" id="UP001589747"/>
    </source>
</evidence>
<sequence length="57" mass="6216">MIVDMLGDPNAKTQFLPNGGTLVRKAGIYNGSTAYSQNGEYTLYPKGSYQFMGNHTP</sequence>
<comment type="caution">
    <text evidence="1">The sequence shown here is derived from an EMBL/GenBank/DDBJ whole genome shotgun (WGS) entry which is preliminary data.</text>
</comment>
<protein>
    <submittedName>
        <fullName evidence="1">Uncharacterized protein</fullName>
    </submittedName>
</protein>
<reference evidence="1 2" key="1">
    <citation type="submission" date="2024-09" db="EMBL/GenBank/DDBJ databases">
        <authorList>
            <person name="Sun Q."/>
            <person name="Mori K."/>
        </authorList>
    </citation>
    <scope>NUCLEOTIDE SEQUENCE [LARGE SCALE GENOMIC DNA]</scope>
    <source>
        <strain evidence="1 2">TISTR 2452</strain>
    </source>
</reference>
<evidence type="ECO:0000313" key="1">
    <source>
        <dbReference type="EMBL" id="MFB9327021.1"/>
    </source>
</evidence>